<dbReference type="STRING" id="441112.SAMN04488094_11356"/>
<protein>
    <recommendedName>
        <fullName evidence="2">CAAX prenyl protease 2/Lysostaphin resistance protein A-like domain-containing protein</fullName>
    </recommendedName>
</protein>
<keyword evidence="4" id="KW-1185">Reference proteome</keyword>
<feature type="transmembrane region" description="Helical" evidence="1">
    <location>
        <begin position="182"/>
        <end position="201"/>
    </location>
</feature>
<gene>
    <name evidence="3" type="ORF">SAMN04488094_11356</name>
</gene>
<name>A0A1I1NX92_9RHOB</name>
<dbReference type="OrthoDB" id="7171777at2"/>
<proteinExistence type="predicted"/>
<feature type="transmembrane region" description="Helical" evidence="1">
    <location>
        <begin position="143"/>
        <end position="161"/>
    </location>
</feature>
<dbReference type="GO" id="GO:0004175">
    <property type="term" value="F:endopeptidase activity"/>
    <property type="evidence" value="ECO:0007669"/>
    <property type="project" value="UniProtKB-ARBA"/>
</dbReference>
<sequence>MRYQPHLSFIAPARTTAELWRTAAGAVLTLVAGIALYQLVFAITSNVIGPEKTQALIDASSFDKDTAFAALYALFTFGFFAVGLAMAVHGLHSRSPATLFGPWEAVVSDFLRVFLAVGGLTVALMVVLPQDYDLVRNEGMTRGHWIALLPVSLAAILVQAGTEELFFRGYLQQQLAARFPSVPVWLVVPSLAFGLMHMIPGEAGANAFVYAVWATAFGLAAADLTARTGAIGAALGLHVVNNIAAVLLVSLSGAGSGLALYHIPMQLGDPRIGALILPELALTLCSWLAARLALKV</sequence>
<dbReference type="PANTHER" id="PTHR36435">
    <property type="entry name" value="SLR1288 PROTEIN"/>
    <property type="match status" value="1"/>
</dbReference>
<evidence type="ECO:0000313" key="3">
    <source>
        <dbReference type="EMBL" id="SFD01962.1"/>
    </source>
</evidence>
<feature type="transmembrane region" description="Helical" evidence="1">
    <location>
        <begin position="23"/>
        <end position="48"/>
    </location>
</feature>
<feature type="transmembrane region" description="Helical" evidence="1">
    <location>
        <begin position="275"/>
        <end position="294"/>
    </location>
</feature>
<evidence type="ECO:0000313" key="4">
    <source>
        <dbReference type="Proteomes" id="UP000198728"/>
    </source>
</evidence>
<dbReference type="Proteomes" id="UP000198728">
    <property type="component" value="Unassembled WGS sequence"/>
</dbReference>
<feature type="transmembrane region" description="Helical" evidence="1">
    <location>
        <begin position="238"/>
        <end position="263"/>
    </location>
</feature>
<evidence type="ECO:0000259" key="2">
    <source>
        <dbReference type="Pfam" id="PF02517"/>
    </source>
</evidence>
<feature type="domain" description="CAAX prenyl protease 2/Lysostaphin resistance protein A-like" evidence="2">
    <location>
        <begin position="147"/>
        <end position="243"/>
    </location>
</feature>
<feature type="transmembrane region" description="Helical" evidence="1">
    <location>
        <begin position="110"/>
        <end position="128"/>
    </location>
</feature>
<keyword evidence="1" id="KW-0812">Transmembrane</keyword>
<feature type="transmembrane region" description="Helical" evidence="1">
    <location>
        <begin position="207"/>
        <end position="226"/>
    </location>
</feature>
<reference evidence="3 4" key="1">
    <citation type="submission" date="2016-10" db="EMBL/GenBank/DDBJ databases">
        <authorList>
            <person name="de Groot N.N."/>
        </authorList>
    </citation>
    <scope>NUCLEOTIDE SEQUENCE [LARGE SCALE GENOMIC DNA]</scope>
    <source>
        <strain evidence="3 4">DSM 19548</strain>
    </source>
</reference>
<dbReference type="InterPro" id="IPR052710">
    <property type="entry name" value="CAAX_protease"/>
</dbReference>
<dbReference type="Pfam" id="PF02517">
    <property type="entry name" value="Rce1-like"/>
    <property type="match status" value="1"/>
</dbReference>
<dbReference type="InterPro" id="IPR003675">
    <property type="entry name" value="Rce1/LyrA-like_dom"/>
</dbReference>
<evidence type="ECO:0000256" key="1">
    <source>
        <dbReference type="SAM" id="Phobius"/>
    </source>
</evidence>
<dbReference type="AlphaFoldDB" id="A0A1I1NX92"/>
<accession>A0A1I1NX92</accession>
<organism evidence="3 4">
    <name type="scientific">Tropicimonas isoalkanivorans</name>
    <dbReference type="NCBI Taxonomy" id="441112"/>
    <lineage>
        <taxon>Bacteria</taxon>
        <taxon>Pseudomonadati</taxon>
        <taxon>Pseudomonadota</taxon>
        <taxon>Alphaproteobacteria</taxon>
        <taxon>Rhodobacterales</taxon>
        <taxon>Roseobacteraceae</taxon>
        <taxon>Tropicimonas</taxon>
    </lineage>
</organism>
<dbReference type="EMBL" id="FOLG01000013">
    <property type="protein sequence ID" value="SFD01962.1"/>
    <property type="molecule type" value="Genomic_DNA"/>
</dbReference>
<dbReference type="RefSeq" id="WP_093362134.1">
    <property type="nucleotide sequence ID" value="NZ_FOLG01000013.1"/>
</dbReference>
<feature type="transmembrane region" description="Helical" evidence="1">
    <location>
        <begin position="68"/>
        <end position="89"/>
    </location>
</feature>
<dbReference type="PANTHER" id="PTHR36435:SF1">
    <property type="entry name" value="CAAX AMINO TERMINAL PROTEASE FAMILY PROTEIN"/>
    <property type="match status" value="1"/>
</dbReference>
<dbReference type="GO" id="GO:0080120">
    <property type="term" value="P:CAAX-box protein maturation"/>
    <property type="evidence" value="ECO:0007669"/>
    <property type="project" value="UniProtKB-ARBA"/>
</dbReference>
<keyword evidence="1" id="KW-1133">Transmembrane helix</keyword>
<keyword evidence="1" id="KW-0472">Membrane</keyword>